<dbReference type="InterPro" id="IPR015943">
    <property type="entry name" value="WD40/YVTN_repeat-like_dom_sf"/>
</dbReference>
<reference evidence="1" key="1">
    <citation type="submission" date="2020-08" db="EMBL/GenBank/DDBJ databases">
        <title>Lewinella bacteria from marine environments.</title>
        <authorList>
            <person name="Zhong Y."/>
        </authorList>
    </citation>
    <scope>NUCLEOTIDE SEQUENCE</scope>
    <source>
        <strain evidence="1">KCTC 42187</strain>
    </source>
</reference>
<dbReference type="Gene3D" id="2.130.10.10">
    <property type="entry name" value="YVTN repeat-like/Quinoprotein amine dehydrogenase"/>
    <property type="match status" value="1"/>
</dbReference>
<accession>A0A923PFL0</accession>
<dbReference type="RefSeq" id="WP_222935955.1">
    <property type="nucleotide sequence ID" value="NZ_JACSIT010000053.1"/>
</dbReference>
<organism evidence="1 2">
    <name type="scientific">Neolewinella lacunae</name>
    <dbReference type="NCBI Taxonomy" id="1517758"/>
    <lineage>
        <taxon>Bacteria</taxon>
        <taxon>Pseudomonadati</taxon>
        <taxon>Bacteroidota</taxon>
        <taxon>Saprospiria</taxon>
        <taxon>Saprospirales</taxon>
        <taxon>Lewinellaceae</taxon>
        <taxon>Neolewinella</taxon>
    </lineage>
</organism>
<dbReference type="Proteomes" id="UP000650081">
    <property type="component" value="Unassembled WGS sequence"/>
</dbReference>
<name>A0A923PFL0_9BACT</name>
<evidence type="ECO:0000313" key="1">
    <source>
        <dbReference type="EMBL" id="MBC6993167.1"/>
    </source>
</evidence>
<evidence type="ECO:0000313" key="2">
    <source>
        <dbReference type="Proteomes" id="UP000650081"/>
    </source>
</evidence>
<dbReference type="InterPro" id="IPR026444">
    <property type="entry name" value="Secre_tail"/>
</dbReference>
<keyword evidence="2" id="KW-1185">Reference proteome</keyword>
<comment type="caution">
    <text evidence="1">The sequence shown here is derived from an EMBL/GenBank/DDBJ whole genome shotgun (WGS) entry which is preliminary data.</text>
</comment>
<dbReference type="InterPro" id="IPR011047">
    <property type="entry name" value="Quinoprotein_ADH-like_sf"/>
</dbReference>
<dbReference type="SUPFAM" id="SSF50998">
    <property type="entry name" value="Quinoprotein alcohol dehydrogenase-like"/>
    <property type="match status" value="1"/>
</dbReference>
<protein>
    <submittedName>
        <fullName evidence="1">T9SS type A sorting domain-containing protein</fullName>
    </submittedName>
</protein>
<gene>
    <name evidence="1" type="ORF">H9S92_03270</name>
</gene>
<dbReference type="AlphaFoldDB" id="A0A923PFL0"/>
<dbReference type="EMBL" id="JACSIT010000053">
    <property type="protein sequence ID" value="MBC6993167.1"/>
    <property type="molecule type" value="Genomic_DNA"/>
</dbReference>
<proteinExistence type="predicted"/>
<sequence length="588" mass="64021">MAIIGTTLFISNLFLRLDANGEVVGAFSREIGGEIDKNSQLSSSGDTLILSELSNITRRHQVFTMTSVLTPVSNLNGQFSRVYKSYLLEGNSLYAATFFSSPPGNNLNIFKYQFTRPGTVAWQIDYGNTDFFNLDYASRAIALPDESFLVVGRLSPDGLISEQLLFHFNADGTERWRSAFDSAEAEGISLQDMLLAPNGDVIINYLKNQSGRSFVARFSQVGEILWQYELGALSIANPAVRNTLFTLPDGRIVAAIFAAEAGRTHQLKFTFLSPDGEFLESQYLVGFTSGSSYSVAALANGKILLTGTWRNTQELTAGEYDPETGSLVWSRPLAANPSLRNFVAPQLWEPLSASYFLLSTEIDTVDFGHDLWLTNLAADGTVIRREEIGRTREGNSRSVLQLTQAGELFITYSAPIPGTPGPYEYFQYNVEWRNPANYAVTAQGSIRNPFGFLGINDVQPVGTDALLLVGMGESSPRGGWDIMLIRTTQDQLVALGNPGSALALGADLYPNPSTGHTTARITTPTSSPLYWQLYSAAGQTVAKGTAAAAQVHTLSLDLTAQRPGLYLLYARDGSGRSVVQKILLARGE</sequence>
<dbReference type="NCBIfam" id="TIGR04183">
    <property type="entry name" value="Por_Secre_tail"/>
    <property type="match status" value="1"/>
</dbReference>